<keyword evidence="1" id="KW-0812">Transmembrane</keyword>
<dbReference type="PANTHER" id="PTHR12277:SF81">
    <property type="entry name" value="PROTEIN ABHD13"/>
    <property type="match status" value="1"/>
</dbReference>
<evidence type="ECO:0000256" key="1">
    <source>
        <dbReference type="SAM" id="Phobius"/>
    </source>
</evidence>
<dbReference type="Pfam" id="PF12697">
    <property type="entry name" value="Abhydrolase_6"/>
    <property type="match status" value="1"/>
</dbReference>
<dbReference type="Proteomes" id="UP001178507">
    <property type="component" value="Unassembled WGS sequence"/>
</dbReference>
<organism evidence="3 4">
    <name type="scientific">Effrenium voratum</name>
    <dbReference type="NCBI Taxonomy" id="2562239"/>
    <lineage>
        <taxon>Eukaryota</taxon>
        <taxon>Sar</taxon>
        <taxon>Alveolata</taxon>
        <taxon>Dinophyceae</taxon>
        <taxon>Suessiales</taxon>
        <taxon>Symbiodiniaceae</taxon>
        <taxon>Effrenium</taxon>
    </lineage>
</organism>
<feature type="transmembrane region" description="Helical" evidence="1">
    <location>
        <begin position="55"/>
        <end position="73"/>
    </location>
</feature>
<dbReference type="AlphaFoldDB" id="A0AA36HKP2"/>
<proteinExistence type="predicted"/>
<evidence type="ECO:0000313" key="3">
    <source>
        <dbReference type="EMBL" id="CAJ1370330.1"/>
    </source>
</evidence>
<dbReference type="SUPFAM" id="SSF53474">
    <property type="entry name" value="alpha/beta-Hydrolases"/>
    <property type="match status" value="1"/>
</dbReference>
<keyword evidence="4" id="KW-1185">Reference proteome</keyword>
<comment type="caution">
    <text evidence="3">The sequence shown here is derived from an EMBL/GenBank/DDBJ whole genome shotgun (WGS) entry which is preliminary data.</text>
</comment>
<dbReference type="InterPro" id="IPR000073">
    <property type="entry name" value="AB_hydrolase_1"/>
</dbReference>
<protein>
    <recommendedName>
        <fullName evidence="2">AB hydrolase-1 domain-containing protein</fullName>
    </recommendedName>
</protein>
<feature type="transmembrane region" description="Helical" evidence="1">
    <location>
        <begin position="12"/>
        <end position="35"/>
    </location>
</feature>
<evidence type="ECO:0000259" key="2">
    <source>
        <dbReference type="Pfam" id="PF12697"/>
    </source>
</evidence>
<accession>A0AA36HKP2</accession>
<feature type="domain" description="AB hydrolase-1" evidence="2">
    <location>
        <begin position="159"/>
        <end position="389"/>
    </location>
</feature>
<reference evidence="3" key="1">
    <citation type="submission" date="2023-08" db="EMBL/GenBank/DDBJ databases">
        <authorList>
            <person name="Chen Y."/>
            <person name="Shah S."/>
            <person name="Dougan E. K."/>
            <person name="Thang M."/>
            <person name="Chan C."/>
        </authorList>
    </citation>
    <scope>NUCLEOTIDE SEQUENCE</scope>
</reference>
<name>A0AA36HKP2_9DINO</name>
<dbReference type="Gene3D" id="3.40.50.1820">
    <property type="entry name" value="alpha/beta hydrolase"/>
    <property type="match status" value="1"/>
</dbReference>
<sequence>MSQMWDAVCRILGGLLKVFAVLLGSTLLGGLLGSLLGASLGRLLGAFVTFGTSLLLWPLCGLLGACGGFFLAFRHYTGKLEALLLYQPRRIRNASFLDLTWDVADVQYSIQTLSYPVPGLGTHVAYLLRPSGDVDQLWVLFGGNAMLSNDWLPFCDKALSHLADQQSPDRAKTAFLLVDYPGYGRNAGEPSPESVLSGTTLALEAALRRLAKRVRVQLLGHSLGAAAAAQLAAQWELRLPKECQPEHPGTLLLSAPFIDIPHMAIQLATILLNRGLPQLYAALLDVLPIHEETFEKYWPSAWLADTGHRLKPLLILLLRPLVPHRWDNISAVRKAAQAGWKIRVLHGAEDELIPSSMGRTLAELAQVSQGELADGFSEIPRAGHNDVVLRGFERYMKLMGLTDAKSRL</sequence>
<keyword evidence="1" id="KW-0472">Membrane</keyword>
<gene>
    <name evidence="3" type="ORF">EVOR1521_LOCUS920</name>
</gene>
<dbReference type="InterPro" id="IPR029058">
    <property type="entry name" value="AB_hydrolase_fold"/>
</dbReference>
<evidence type="ECO:0000313" key="4">
    <source>
        <dbReference type="Proteomes" id="UP001178507"/>
    </source>
</evidence>
<keyword evidence="1" id="KW-1133">Transmembrane helix</keyword>
<dbReference type="EMBL" id="CAUJNA010000009">
    <property type="protein sequence ID" value="CAJ1370330.1"/>
    <property type="molecule type" value="Genomic_DNA"/>
</dbReference>
<dbReference type="PANTHER" id="PTHR12277">
    <property type="entry name" value="ALPHA/BETA HYDROLASE DOMAIN-CONTAINING PROTEIN"/>
    <property type="match status" value="1"/>
</dbReference>